<feature type="compositionally biased region" description="Low complexity" evidence="22">
    <location>
        <begin position="115"/>
        <end position="124"/>
    </location>
</feature>
<evidence type="ECO:0000256" key="10">
    <source>
        <dbReference type="ARBA" id="ARBA00022723"/>
    </source>
</evidence>
<keyword evidence="16" id="KW-0464">Manganese</keyword>
<dbReference type="Pfam" id="PF14622">
    <property type="entry name" value="Ribonucleas_3_3"/>
    <property type="match status" value="1"/>
</dbReference>
<evidence type="ECO:0000256" key="11">
    <source>
        <dbReference type="ARBA" id="ARBA00022737"/>
    </source>
</evidence>
<dbReference type="PANTHER" id="PTHR11207:SF0">
    <property type="entry name" value="RIBONUCLEASE 3"/>
    <property type="match status" value="1"/>
</dbReference>
<evidence type="ECO:0000313" key="26">
    <source>
        <dbReference type="RefSeq" id="XP_013407330.1"/>
    </source>
</evidence>
<evidence type="ECO:0000256" key="6">
    <source>
        <dbReference type="ARBA" id="ARBA00012177"/>
    </source>
</evidence>
<dbReference type="Proteomes" id="UP000085678">
    <property type="component" value="Unplaced"/>
</dbReference>
<feature type="compositionally biased region" description="Polar residues" evidence="22">
    <location>
        <begin position="312"/>
        <end position="323"/>
    </location>
</feature>
<dbReference type="GO" id="GO:0004525">
    <property type="term" value="F:ribonuclease III activity"/>
    <property type="evidence" value="ECO:0007669"/>
    <property type="project" value="UniProtKB-EC"/>
</dbReference>
<evidence type="ECO:0000256" key="15">
    <source>
        <dbReference type="ARBA" id="ARBA00022884"/>
    </source>
</evidence>
<feature type="compositionally biased region" description="Basic and acidic residues" evidence="22">
    <location>
        <begin position="346"/>
        <end position="374"/>
    </location>
</feature>
<comment type="catalytic activity">
    <reaction evidence="1">
        <text>Endonucleolytic cleavage to 5'-phosphomonoester.</text>
        <dbReference type="EC" id="3.1.26.3"/>
    </reaction>
</comment>
<evidence type="ECO:0000256" key="22">
    <source>
        <dbReference type="SAM" id="MobiDB-lite"/>
    </source>
</evidence>
<comment type="cofactor">
    <cofactor evidence="2">
        <name>Mn(2+)</name>
        <dbReference type="ChEBI" id="CHEBI:29035"/>
    </cofactor>
</comment>
<keyword evidence="10" id="KW-0479">Metal-binding</keyword>
<evidence type="ECO:0000313" key="25">
    <source>
        <dbReference type="Proteomes" id="UP000085678"/>
    </source>
</evidence>
<keyword evidence="25" id="KW-1185">Reference proteome</keyword>
<feature type="region of interest" description="Disordered" evidence="22">
    <location>
        <begin position="1"/>
        <end position="447"/>
    </location>
</feature>
<feature type="compositionally biased region" description="Polar residues" evidence="22">
    <location>
        <begin position="434"/>
        <end position="446"/>
    </location>
</feature>
<dbReference type="HAMAP" id="MF_00104">
    <property type="entry name" value="RNase_III"/>
    <property type="match status" value="1"/>
</dbReference>
<name>A0A1S3JA98_LINAN</name>
<evidence type="ECO:0000256" key="2">
    <source>
        <dbReference type="ARBA" id="ARBA00001936"/>
    </source>
</evidence>
<feature type="compositionally biased region" description="Basic and acidic residues" evidence="22">
    <location>
        <begin position="1403"/>
        <end position="1414"/>
    </location>
</feature>
<evidence type="ECO:0000256" key="20">
    <source>
        <dbReference type="ARBA" id="ARBA00083702"/>
    </source>
</evidence>
<feature type="compositionally biased region" description="Basic and acidic residues" evidence="22">
    <location>
        <begin position="300"/>
        <end position="311"/>
    </location>
</feature>
<evidence type="ECO:0000256" key="4">
    <source>
        <dbReference type="ARBA" id="ARBA00004123"/>
    </source>
</evidence>
<feature type="compositionally biased region" description="Basic and acidic residues" evidence="22">
    <location>
        <begin position="464"/>
        <end position="477"/>
    </location>
</feature>
<evidence type="ECO:0000256" key="1">
    <source>
        <dbReference type="ARBA" id="ARBA00000109"/>
    </source>
</evidence>
<feature type="region of interest" description="Disordered" evidence="22">
    <location>
        <begin position="1391"/>
        <end position="1426"/>
    </location>
</feature>
<feature type="region of interest" description="Disordered" evidence="22">
    <location>
        <begin position="464"/>
        <end position="509"/>
    </location>
</feature>
<gene>
    <name evidence="26" type="primary">LOC106171500</name>
</gene>
<keyword evidence="15 21" id="KW-0694">RNA-binding</keyword>
<evidence type="ECO:0000256" key="5">
    <source>
        <dbReference type="ARBA" id="ARBA00010183"/>
    </source>
</evidence>
<reference evidence="26" key="1">
    <citation type="submission" date="2025-08" db="UniProtKB">
        <authorList>
            <consortium name="RefSeq"/>
        </authorList>
    </citation>
    <scope>IDENTIFICATION</scope>
    <source>
        <tissue evidence="26">Gonads</tissue>
    </source>
</reference>
<dbReference type="SMART" id="SM00535">
    <property type="entry name" value="RIBOc"/>
    <property type="match status" value="2"/>
</dbReference>
<feature type="compositionally biased region" description="Low complexity" evidence="22">
    <location>
        <begin position="247"/>
        <end position="260"/>
    </location>
</feature>
<keyword evidence="14" id="KW-0460">Magnesium</keyword>
<keyword evidence="17" id="KW-0539">Nucleus</keyword>
<dbReference type="CDD" id="cd19877">
    <property type="entry name" value="DSRM_RNAse_III_meta_like"/>
    <property type="match status" value="1"/>
</dbReference>
<comment type="similarity">
    <text evidence="5">Belongs to the ribonuclease III family.</text>
</comment>
<evidence type="ECO:0000259" key="24">
    <source>
        <dbReference type="PROSITE" id="PS50142"/>
    </source>
</evidence>
<dbReference type="InterPro" id="IPR036389">
    <property type="entry name" value="RNase_III_sf"/>
</dbReference>
<dbReference type="Pfam" id="PF26050">
    <property type="entry name" value="Helical_CED_Drosha"/>
    <property type="match status" value="1"/>
</dbReference>
<comment type="subcellular location">
    <subcellularLocation>
        <location evidence="4">Nucleus</location>
    </subcellularLocation>
</comment>
<protein>
    <recommendedName>
        <fullName evidence="7">Ribonuclease 3</fullName>
        <ecNumber evidence="6">3.1.26.3</ecNumber>
    </recommendedName>
    <alternativeName>
        <fullName evidence="18">Ribonuclease III</fullName>
    </alternativeName>
    <alternativeName>
        <fullName evidence="19 20">protein Drosha</fullName>
    </alternativeName>
</protein>
<feature type="compositionally biased region" description="Pro residues" evidence="22">
    <location>
        <begin position="40"/>
        <end position="78"/>
    </location>
</feature>
<feature type="domain" description="RNase III" evidence="24">
    <location>
        <begin position="881"/>
        <end position="1058"/>
    </location>
</feature>
<sequence length="1426" mass="162809">MSFRDRGGRYGDSRYQREGMSGTTGGWNSGAPSQMYPDPSVAPPYGGPMPPGPQNFGPGPPGMMPPPMPVGGPMPGGPGPQQMPGFQLGENRGPLGSYGNMQGNLPYPPMGGPGYNNQGPGFNPHQQGAPGFNQFPLNEQPGGPPFHQPPVNYGPDFGRCGDEFQREFGPDGRFGPAMRNDRPHSDSDGRDRGPEDGYYRNTEGLGRDRDRQGGRFQDNRRDRDFQQRDNERNRLPRDSSRDRRPRSNSSSRQSSPSNSSVDYKRSGRAGTGREGQSGRSDRRLDSYEERQGSRRLGPAADRRENRGDRRTSPVQYRSKSSKTGGRDSSRERSRRDNRFSSRKRSVSRDRGSDSPRKQRRADSRSRDSDRESRSKPPRQAEGSRGSPSPGTSRQSETMSEKMSDDGDGGEDNDDSGEPALPAWQRCSPADLYFQRQSGSSNITATKRMQDLEDKFEGELVKRAEKARAAKPKYERPPRKMPLHFHCHSDHHDSSSSSSSSSEDEDEDEELNMWLEEMKIKKQHPERLHEDLWFNEVGEMNDGPICRCSWKARQTGIRHNIFPGEKLPPKCNPDSNNLDRLYHYRITMAPHTNFLTKNPTVIEYDSHEYIFEGFSIFSHQKLDNIPLCQVTRFSIPYTIHFFEEQAPENFTVRSLDLFSDFLFTEILELVDLDWHKVTEDGCRLFHIMPRFARNLPERGKEILSINEVFRYLLRSSQPLFEASQLSDLVTIEAREWQALVEEVRGMLVTCPGMRPSAVRVDQLDKNHMTPDSISYPLIIHFGIKPAKLSYVGDPSYQKLWKEYLKLRHLMMNKPKIMSADKEKIAAKEEQLSKLRLKRTMKREVTIELSAESFIKTGIRSDVCQHALLLPVLITHLRFHMCLGELENIIQYNFKDRSLLQLAMTHSSYKLSYGTNPDHARNSLSACGLRTPEYGEKVSRARKRGLNVLINIMSRMGFREEQRSHINTNERLEFLGDAVIEFLTSVHLFYMFPELEEGGLATYRAALVQNQHLSVLAKKIQLHKFMLYAHGPDLCRDSAMKHAMANCFEALLGALLIDSSIEVADRIVANTLFADDPKRYQVWTNLPLHPLQDDEPNGDRHWIEKSPVLQKLTKFEENTGIKFSNIRILAKCFTTKRVPYNNLTMGNNQRLELLGDTIMNLIAAEYLYKHFPGHHEGHLSLLRSSLVNNHNQALVAEELGMLEYLNLGPEDGRRKPVELKTKGKADTLEAFVGALYVDKDLQHCEVFCQVCFFPRLTQFILNQEWNDPKSQLQQCCLTLRELNQGEPDRPVYKTLGASGATNTRQYQVAVYFRGQRLARGTGQSIRLAEMAAARNALEEKADMFPQLEFQKKFIEGKYDRRLRDAIKLDEQDDVFKNYSRFVESYTQDKLVVEEENSNLPMGYREPNEVTKDEKNKVRSKKKSKSATE</sequence>
<dbReference type="InterPro" id="IPR058938">
    <property type="entry name" value="Helical_CED_Drosha"/>
</dbReference>
<dbReference type="STRING" id="7574.A0A1S3JA98"/>
<dbReference type="InParanoid" id="A0A1S3JA98"/>
<dbReference type="Gene3D" id="1.10.1520.10">
    <property type="entry name" value="Ribonuclease III domain"/>
    <property type="match status" value="2"/>
</dbReference>
<dbReference type="Gene3D" id="3.30.160.20">
    <property type="match status" value="1"/>
</dbReference>
<proteinExistence type="inferred from homology"/>
<evidence type="ECO:0000256" key="7">
    <source>
        <dbReference type="ARBA" id="ARBA00017706"/>
    </source>
</evidence>
<dbReference type="GeneID" id="106171500"/>
<evidence type="ECO:0000256" key="8">
    <source>
        <dbReference type="ARBA" id="ARBA00022517"/>
    </source>
</evidence>
<dbReference type="SUPFAM" id="SSF54768">
    <property type="entry name" value="dsRNA-binding domain-like"/>
    <property type="match status" value="1"/>
</dbReference>
<dbReference type="GO" id="GO:0070877">
    <property type="term" value="C:microprocessor complex"/>
    <property type="evidence" value="ECO:0007669"/>
    <property type="project" value="TreeGrafter"/>
</dbReference>
<keyword evidence="11" id="KW-0677">Repeat</keyword>
<feature type="compositionally biased region" description="Acidic residues" evidence="22">
    <location>
        <begin position="405"/>
        <end position="416"/>
    </location>
</feature>
<keyword evidence="12" id="KW-0255">Endonuclease</keyword>
<dbReference type="GO" id="GO:0003723">
    <property type="term" value="F:RNA binding"/>
    <property type="evidence" value="ECO:0007669"/>
    <property type="project" value="UniProtKB-UniRule"/>
</dbReference>
<feature type="compositionally biased region" description="Basic and acidic residues" evidence="22">
    <location>
        <begin position="1"/>
        <end position="17"/>
    </location>
</feature>
<dbReference type="GO" id="GO:0006364">
    <property type="term" value="P:rRNA processing"/>
    <property type="evidence" value="ECO:0007669"/>
    <property type="project" value="InterPro"/>
</dbReference>
<feature type="compositionally biased region" description="Basic and acidic residues" evidence="22">
    <location>
        <begin position="279"/>
        <end position="292"/>
    </location>
</feature>
<dbReference type="FunFam" id="1.10.1520.10:FF:000002">
    <property type="entry name" value="Drosha ribonuclease III"/>
    <property type="match status" value="1"/>
</dbReference>
<dbReference type="SMART" id="SM00358">
    <property type="entry name" value="DSRM"/>
    <property type="match status" value="1"/>
</dbReference>
<dbReference type="Pfam" id="PF00035">
    <property type="entry name" value="dsrm"/>
    <property type="match status" value="1"/>
</dbReference>
<dbReference type="CDD" id="cd00593">
    <property type="entry name" value="RIBOc"/>
    <property type="match status" value="2"/>
</dbReference>
<evidence type="ECO:0000256" key="9">
    <source>
        <dbReference type="ARBA" id="ARBA00022722"/>
    </source>
</evidence>
<evidence type="ECO:0000256" key="12">
    <source>
        <dbReference type="ARBA" id="ARBA00022759"/>
    </source>
</evidence>
<dbReference type="InterPro" id="IPR000999">
    <property type="entry name" value="RNase_III_dom"/>
</dbReference>
<dbReference type="FunFam" id="3.30.160.20:FF:000012">
    <property type="entry name" value="Drosha ribonuclease III"/>
    <property type="match status" value="1"/>
</dbReference>
<dbReference type="InterPro" id="IPR044442">
    <property type="entry name" value="RNAse_III_DSRM__animal"/>
</dbReference>
<evidence type="ECO:0000256" key="21">
    <source>
        <dbReference type="PROSITE-ProRule" id="PRU00266"/>
    </source>
</evidence>
<feature type="compositionally biased region" description="Basic and acidic residues" evidence="22">
    <location>
        <begin position="324"/>
        <end position="339"/>
    </location>
</feature>
<dbReference type="GO" id="GO:0046872">
    <property type="term" value="F:metal ion binding"/>
    <property type="evidence" value="ECO:0007669"/>
    <property type="project" value="UniProtKB-KW"/>
</dbReference>
<feature type="domain" description="DRBM" evidence="23">
    <location>
        <begin position="1265"/>
        <end position="1340"/>
    </location>
</feature>
<dbReference type="KEGG" id="lak:106171500"/>
<dbReference type="PROSITE" id="PS50137">
    <property type="entry name" value="DS_RBD"/>
    <property type="match status" value="1"/>
</dbReference>
<dbReference type="FunCoup" id="A0A1S3JA98">
    <property type="interactions" value="2562"/>
</dbReference>
<dbReference type="PROSITE" id="PS50142">
    <property type="entry name" value="RNASE_3_2"/>
    <property type="match status" value="2"/>
</dbReference>
<feature type="compositionally biased region" description="Basic and acidic residues" evidence="22">
    <location>
        <begin position="205"/>
        <end position="242"/>
    </location>
</feature>
<organism evidence="25 26">
    <name type="scientific">Lingula anatina</name>
    <name type="common">Brachiopod</name>
    <name type="synonym">Lingula unguis</name>
    <dbReference type="NCBI Taxonomy" id="7574"/>
    <lineage>
        <taxon>Eukaryota</taxon>
        <taxon>Metazoa</taxon>
        <taxon>Spiralia</taxon>
        <taxon>Lophotrochozoa</taxon>
        <taxon>Brachiopoda</taxon>
        <taxon>Linguliformea</taxon>
        <taxon>Lingulata</taxon>
        <taxon>Lingulida</taxon>
        <taxon>Linguloidea</taxon>
        <taxon>Lingulidae</taxon>
        <taxon>Lingula</taxon>
    </lineage>
</organism>
<accession>A0A1S3JA98</accession>
<evidence type="ECO:0000256" key="19">
    <source>
        <dbReference type="ARBA" id="ARBA00078955"/>
    </source>
</evidence>
<dbReference type="PROSITE" id="PS00517">
    <property type="entry name" value="RNASE_3_1"/>
    <property type="match status" value="1"/>
</dbReference>
<feature type="compositionally biased region" description="Basic and acidic residues" evidence="22">
    <location>
        <begin position="179"/>
        <end position="198"/>
    </location>
</feature>
<evidence type="ECO:0000259" key="23">
    <source>
        <dbReference type="PROSITE" id="PS50137"/>
    </source>
</evidence>
<dbReference type="OrthoDB" id="67027at2759"/>
<dbReference type="EC" id="3.1.26.3" evidence="6"/>
<dbReference type="PANTHER" id="PTHR11207">
    <property type="entry name" value="RIBONUCLEASE III"/>
    <property type="match status" value="1"/>
</dbReference>
<feature type="compositionally biased region" description="Basic and acidic residues" evidence="22">
    <location>
        <begin position="159"/>
        <end position="170"/>
    </location>
</feature>
<dbReference type="SUPFAM" id="SSF69065">
    <property type="entry name" value="RNase III domain-like"/>
    <property type="match status" value="2"/>
</dbReference>
<keyword evidence="13" id="KW-0378">Hydrolase</keyword>
<dbReference type="Pfam" id="PF00636">
    <property type="entry name" value="Ribonuclease_3"/>
    <property type="match status" value="1"/>
</dbReference>
<evidence type="ECO:0000256" key="3">
    <source>
        <dbReference type="ARBA" id="ARBA00001946"/>
    </source>
</evidence>
<evidence type="ECO:0000256" key="17">
    <source>
        <dbReference type="ARBA" id="ARBA00023242"/>
    </source>
</evidence>
<dbReference type="InterPro" id="IPR011907">
    <property type="entry name" value="RNase_III"/>
</dbReference>
<dbReference type="GO" id="GO:0031053">
    <property type="term" value="P:primary miRNA processing"/>
    <property type="evidence" value="ECO:0007669"/>
    <property type="project" value="TreeGrafter"/>
</dbReference>
<dbReference type="GO" id="GO:0031054">
    <property type="term" value="P:pre-miRNA processing"/>
    <property type="evidence" value="ECO:0007669"/>
    <property type="project" value="InterPro"/>
</dbReference>
<keyword evidence="8" id="KW-0690">Ribosome biogenesis</keyword>
<evidence type="ECO:0000256" key="14">
    <source>
        <dbReference type="ARBA" id="ARBA00022842"/>
    </source>
</evidence>
<keyword evidence="9" id="KW-0540">Nuclease</keyword>
<feature type="domain" description="RNase III" evidence="24">
    <location>
        <begin position="1110"/>
        <end position="1238"/>
    </location>
</feature>
<feature type="compositionally biased region" description="Low complexity" evidence="22">
    <location>
        <begin position="382"/>
        <end position="395"/>
    </location>
</feature>
<evidence type="ECO:0000256" key="18">
    <source>
        <dbReference type="ARBA" id="ARBA00032486"/>
    </source>
</evidence>
<comment type="cofactor">
    <cofactor evidence="3">
        <name>Mg(2+)</name>
        <dbReference type="ChEBI" id="CHEBI:18420"/>
    </cofactor>
</comment>
<dbReference type="InterPro" id="IPR014720">
    <property type="entry name" value="dsRBD_dom"/>
</dbReference>
<feature type="compositionally biased region" description="Basic residues" evidence="22">
    <location>
        <begin position="1415"/>
        <end position="1426"/>
    </location>
</feature>
<evidence type="ECO:0000256" key="16">
    <source>
        <dbReference type="ARBA" id="ARBA00023211"/>
    </source>
</evidence>
<dbReference type="RefSeq" id="XP_013407330.1">
    <property type="nucleotide sequence ID" value="XM_013551876.1"/>
</dbReference>
<evidence type="ECO:0000256" key="13">
    <source>
        <dbReference type="ARBA" id="ARBA00022801"/>
    </source>
</evidence>